<keyword evidence="3" id="KW-0378">Hydrolase</keyword>
<proteinExistence type="predicted"/>
<evidence type="ECO:0000313" key="4">
    <source>
        <dbReference type="Proteomes" id="UP001081438"/>
    </source>
</evidence>
<dbReference type="AlphaFoldDB" id="A0A9Q4D8P9"/>
<reference evidence="3" key="1">
    <citation type="journal article" date="2022" name="Int. J. Mol. Sci.">
        <title>Phenotypic and genotypic virulence characterisation of Staphylococcus pettenkoferi strains isolated from human bloodstream and diabetic foot infections.</title>
        <authorList>
            <person name="Magnan C."/>
        </authorList>
    </citation>
    <scope>NUCLEOTIDE SEQUENCE</scope>
    <source>
        <strain evidence="3">NSP020P</strain>
    </source>
</reference>
<name>A0A9Q4D8P9_9STAP</name>
<dbReference type="InterPro" id="IPR003615">
    <property type="entry name" value="HNH_nuc"/>
</dbReference>
<dbReference type="SUPFAM" id="SSF54060">
    <property type="entry name" value="His-Me finger endonucleases"/>
    <property type="match status" value="1"/>
</dbReference>
<gene>
    <name evidence="3" type="ORF">NW112_09300</name>
</gene>
<dbReference type="GO" id="GO:0016788">
    <property type="term" value="F:hydrolase activity, acting on ester bonds"/>
    <property type="evidence" value="ECO:0007669"/>
    <property type="project" value="InterPro"/>
</dbReference>
<dbReference type="InterPro" id="IPR010902">
    <property type="entry name" value="NUMOD4"/>
</dbReference>
<organism evidence="3 4">
    <name type="scientific">Staphylococcus pettenkoferi</name>
    <dbReference type="NCBI Taxonomy" id="170573"/>
    <lineage>
        <taxon>Bacteria</taxon>
        <taxon>Bacillati</taxon>
        <taxon>Bacillota</taxon>
        <taxon>Bacilli</taxon>
        <taxon>Bacillales</taxon>
        <taxon>Staphylococcaceae</taxon>
        <taxon>Staphylococcus</taxon>
    </lineage>
</organism>
<accession>A0A9Q4D8P9</accession>
<protein>
    <submittedName>
        <fullName evidence="3">NUMOD4 motif-containing HNH endonuclease</fullName>
    </submittedName>
</protein>
<keyword evidence="3" id="KW-0255">Endonuclease</keyword>
<keyword evidence="3" id="KW-0540">Nuclease</keyword>
<dbReference type="Gene3D" id="3.90.75.20">
    <property type="match status" value="1"/>
</dbReference>
<sequence length="192" mass="22447">MSNKEIWKPIVGYEGLYEISNYGNLRSMPRVIMRKDGKPYTVQTIKMLKPSYDKDGYLRIELNNKGVAKKYYVHRLVANSFIPNTFNKPQVNHKNAVKDDNSIENLEWVTNQENRDHVVKNKLQPLQYGIKNPNVKLTVEKVLEIKKLKQQGIKPSVISKLTNIPISNVNNIINDYTWRWLKDGEKRHVQTL</sequence>
<dbReference type="RefSeq" id="WP_227416375.1">
    <property type="nucleotide sequence ID" value="NZ_JANSKN010000006.1"/>
</dbReference>
<dbReference type="GO" id="GO:0004519">
    <property type="term" value="F:endonuclease activity"/>
    <property type="evidence" value="ECO:0007669"/>
    <property type="project" value="UniProtKB-KW"/>
</dbReference>
<evidence type="ECO:0000259" key="1">
    <source>
        <dbReference type="Pfam" id="PF07463"/>
    </source>
</evidence>
<dbReference type="Pfam" id="PF07463">
    <property type="entry name" value="NUMOD4"/>
    <property type="match status" value="1"/>
</dbReference>
<dbReference type="InterPro" id="IPR044925">
    <property type="entry name" value="His-Me_finger_sf"/>
</dbReference>
<feature type="domain" description="NUMOD4" evidence="1">
    <location>
        <begin position="5"/>
        <end position="62"/>
    </location>
</feature>
<evidence type="ECO:0000313" key="3">
    <source>
        <dbReference type="EMBL" id="MCY1595432.1"/>
    </source>
</evidence>
<dbReference type="Pfam" id="PF13392">
    <property type="entry name" value="HNH_3"/>
    <property type="match status" value="1"/>
</dbReference>
<comment type="caution">
    <text evidence="3">The sequence shown here is derived from an EMBL/GenBank/DDBJ whole genome shotgun (WGS) entry which is preliminary data.</text>
</comment>
<evidence type="ECO:0000259" key="2">
    <source>
        <dbReference type="Pfam" id="PF13392"/>
    </source>
</evidence>
<dbReference type="Proteomes" id="UP001081438">
    <property type="component" value="Unassembled WGS sequence"/>
</dbReference>
<feature type="domain" description="HNH nuclease" evidence="2">
    <location>
        <begin position="71"/>
        <end position="114"/>
    </location>
</feature>
<dbReference type="EMBL" id="JANSKX010000032">
    <property type="protein sequence ID" value="MCY1595432.1"/>
    <property type="molecule type" value="Genomic_DNA"/>
</dbReference>